<dbReference type="InterPro" id="IPR012910">
    <property type="entry name" value="Plug_dom"/>
</dbReference>
<proteinExistence type="inferred from homology"/>
<dbReference type="InterPro" id="IPR036942">
    <property type="entry name" value="Beta-barrel_TonB_sf"/>
</dbReference>
<dbReference type="InterPro" id="IPR023996">
    <property type="entry name" value="TonB-dep_OMP_SusC/RagA"/>
</dbReference>
<dbReference type="STRING" id="688867.SAMN05660236_4405"/>
<dbReference type="Proteomes" id="UP000190961">
    <property type="component" value="Unassembled WGS sequence"/>
</dbReference>
<dbReference type="InterPro" id="IPR039426">
    <property type="entry name" value="TonB-dep_rcpt-like"/>
</dbReference>
<evidence type="ECO:0000256" key="2">
    <source>
        <dbReference type="ARBA" id="ARBA00022448"/>
    </source>
</evidence>
<keyword evidence="5 7" id="KW-0472">Membrane</keyword>
<reference evidence="10 11" key="1">
    <citation type="submission" date="2017-02" db="EMBL/GenBank/DDBJ databases">
        <authorList>
            <person name="Peterson S.W."/>
        </authorList>
    </citation>
    <scope>NUCLEOTIDE SEQUENCE [LARGE SCALE GENOMIC DNA]</scope>
    <source>
        <strain evidence="10 11">DSM 25262</strain>
    </source>
</reference>
<dbReference type="EMBL" id="FUZU01000003">
    <property type="protein sequence ID" value="SKC83276.1"/>
    <property type="molecule type" value="Genomic_DNA"/>
</dbReference>
<dbReference type="SUPFAM" id="SSF49464">
    <property type="entry name" value="Carboxypeptidase regulatory domain-like"/>
    <property type="match status" value="1"/>
</dbReference>
<gene>
    <name evidence="10" type="ORF">SAMN05660236_4405</name>
</gene>
<feature type="transmembrane region" description="Helical" evidence="8">
    <location>
        <begin position="12"/>
        <end position="32"/>
    </location>
</feature>
<dbReference type="GO" id="GO:0009279">
    <property type="term" value="C:cell outer membrane"/>
    <property type="evidence" value="ECO:0007669"/>
    <property type="project" value="UniProtKB-SubCell"/>
</dbReference>
<dbReference type="AlphaFoldDB" id="A0A1T5M4X7"/>
<dbReference type="RefSeq" id="WP_143785873.1">
    <property type="nucleotide sequence ID" value="NZ_FUZU01000003.1"/>
</dbReference>
<evidence type="ECO:0000256" key="1">
    <source>
        <dbReference type="ARBA" id="ARBA00004571"/>
    </source>
</evidence>
<dbReference type="InterPro" id="IPR037066">
    <property type="entry name" value="Plug_dom_sf"/>
</dbReference>
<comment type="subcellular location">
    <subcellularLocation>
        <location evidence="1 7">Cell outer membrane</location>
        <topology evidence="1 7">Multi-pass membrane protein</topology>
    </subcellularLocation>
</comment>
<evidence type="ECO:0000256" key="8">
    <source>
        <dbReference type="SAM" id="Phobius"/>
    </source>
</evidence>
<dbReference type="SMART" id="SM00965">
    <property type="entry name" value="STN"/>
    <property type="match status" value="1"/>
</dbReference>
<dbReference type="Gene3D" id="2.170.130.10">
    <property type="entry name" value="TonB-dependent receptor, plug domain"/>
    <property type="match status" value="1"/>
</dbReference>
<sequence>MKKPLLKTVLNISLRLLKILTVICIFSGIILANESRAQHLTDALISLDLEHVKITEAFRAIEHKTNLKFSYDKSLEENRATVSLHVNNTAVEKILDIIATQTGLVFRQEGNTIAVNARNIKKTATADEVSSVHSMIIQGTIKDAHTDELLPGVNILIKGTTQGTTTNSNGFFSIEVPDANSILVFSFIGYVTQEITVGNQTTIAIALSSDAQSLKEVVVIGYGEMNKGDLTTAVSSVKAKDLANQPVTSFDQAMIGKMAGLQISQTTGAPGGNINIRVRGVKSITAGNDPLYVIDGVPLSERIKNAPGGPNPASGASSYADQPLNPLSSINLNDIESIEVLKDASAAAIYGSRGSNGVVIITTKKGKSGKPVIAYDTYVGWQKVSKKIDMMDAYQYAALAWDAHNNTYLDATPSGTVNDPNSARPAAGQIPYEVLPYLDANTTAGFIANSGTSIPANILELMKPENRGKLVNTDWQNEIFRTAMMQSHNLSISGGKDHVNYFVSASYQKQDGVVISSGFKQYGLRANIEIKNNKLKVGVNVNPSVVKNDIVNGEGPWFDEGVIGNALAASPIFPVYNNDGSYNFGNNIWCCGQTTVVNPVALANEINDNLTQVRLLGNAYAEYELTDGLKYKLSAGTDINNYKRDYFRPSQTVEVAGLTGPQLPVGFSRSKLFINWLIEHTLSYNKVFGEHSIAAIAGFTSQMEREESNSVEGINFPNEYVQTLDNAGLITSGSSSAQEWSLISYLARIQYDYRGKYLLSASLRRDGSSRFGPGNKWGMFPSVSAGWKLSEEPFIKQINVFSNLKLRASYGLTGNFQINNYSQFSLVGTTSYVFGSSSTVVSGRVPGTAGNNTLGWEKTAMFDIGFESGFFNDKISLEVDYYNSNTSDLLLDVPVPALSGYGTQLQNIGKVNNKGIEVLLTTHSILGQLEIDNSFNISANRNTVVALGPDNAPIIATGGTGNTYFITQVGKPIGSYYTMVSDGVFNSADEITVANGFPGNSKPGDRKFVDVDKNGILSLDGDRKITGSYLPNYIFGFNSTFRYKGIDLGFAIQGVQGHEIFYLNNRYIYNSEGNFNNMVGVENRWKSPEDPGDGQVFRANRNAKGNNAVPTDQYIQDASFVRVRNITIGYNLSASVIGKAKLSRARLYVAVQNPFTFTKFKGYNPEINSRPGNALASGEDYNTYPLSKTLSIGANIAF</sequence>
<dbReference type="InterPro" id="IPR011662">
    <property type="entry name" value="Secretin/TonB_short_N"/>
</dbReference>
<dbReference type="SUPFAM" id="SSF56935">
    <property type="entry name" value="Porins"/>
    <property type="match status" value="1"/>
</dbReference>
<evidence type="ECO:0000256" key="5">
    <source>
        <dbReference type="ARBA" id="ARBA00023136"/>
    </source>
</evidence>
<keyword evidence="6 7" id="KW-0998">Cell outer membrane</keyword>
<dbReference type="Gene3D" id="2.40.170.20">
    <property type="entry name" value="TonB-dependent receptor, beta-barrel domain"/>
    <property type="match status" value="1"/>
</dbReference>
<organism evidence="10 11">
    <name type="scientific">Ohtaekwangia koreensis</name>
    <dbReference type="NCBI Taxonomy" id="688867"/>
    <lineage>
        <taxon>Bacteria</taxon>
        <taxon>Pseudomonadati</taxon>
        <taxon>Bacteroidota</taxon>
        <taxon>Cytophagia</taxon>
        <taxon>Cytophagales</taxon>
        <taxon>Fulvivirgaceae</taxon>
        <taxon>Ohtaekwangia</taxon>
    </lineage>
</organism>
<dbReference type="InterPro" id="IPR023997">
    <property type="entry name" value="TonB-dep_OMP_SusC/RagA_CS"/>
</dbReference>
<feature type="domain" description="Secretin/TonB short N-terminal" evidence="9">
    <location>
        <begin position="67"/>
        <end position="118"/>
    </location>
</feature>
<dbReference type="NCBIfam" id="TIGR04056">
    <property type="entry name" value="OMP_RagA_SusC"/>
    <property type="match status" value="1"/>
</dbReference>
<dbReference type="InterPro" id="IPR008969">
    <property type="entry name" value="CarboxyPept-like_regulatory"/>
</dbReference>
<dbReference type="Pfam" id="PF07660">
    <property type="entry name" value="STN"/>
    <property type="match status" value="1"/>
</dbReference>
<keyword evidence="4 7" id="KW-0812">Transmembrane</keyword>
<dbReference type="NCBIfam" id="TIGR04057">
    <property type="entry name" value="SusC_RagA_signa"/>
    <property type="match status" value="1"/>
</dbReference>
<name>A0A1T5M4X7_9BACT</name>
<dbReference type="FunFam" id="2.170.130.10:FF:000008">
    <property type="entry name" value="SusC/RagA family TonB-linked outer membrane protein"/>
    <property type="match status" value="1"/>
</dbReference>
<evidence type="ECO:0000259" key="9">
    <source>
        <dbReference type="SMART" id="SM00965"/>
    </source>
</evidence>
<evidence type="ECO:0000256" key="7">
    <source>
        <dbReference type="PROSITE-ProRule" id="PRU01360"/>
    </source>
</evidence>
<dbReference type="Gene3D" id="2.60.40.1120">
    <property type="entry name" value="Carboxypeptidase-like, regulatory domain"/>
    <property type="match status" value="1"/>
</dbReference>
<comment type="similarity">
    <text evidence="7">Belongs to the TonB-dependent receptor family.</text>
</comment>
<evidence type="ECO:0000256" key="6">
    <source>
        <dbReference type="ARBA" id="ARBA00023237"/>
    </source>
</evidence>
<evidence type="ECO:0000256" key="4">
    <source>
        <dbReference type="ARBA" id="ARBA00022692"/>
    </source>
</evidence>
<evidence type="ECO:0000313" key="10">
    <source>
        <dbReference type="EMBL" id="SKC83276.1"/>
    </source>
</evidence>
<dbReference type="Pfam" id="PF13715">
    <property type="entry name" value="CarbopepD_reg_2"/>
    <property type="match status" value="1"/>
</dbReference>
<evidence type="ECO:0000256" key="3">
    <source>
        <dbReference type="ARBA" id="ARBA00022452"/>
    </source>
</evidence>
<keyword evidence="3 7" id="KW-1134">Transmembrane beta strand</keyword>
<keyword evidence="8" id="KW-1133">Transmembrane helix</keyword>
<protein>
    <submittedName>
        <fullName evidence="10">TonB-linked outer membrane protein, SusC/RagA family</fullName>
    </submittedName>
</protein>
<dbReference type="PROSITE" id="PS52016">
    <property type="entry name" value="TONB_DEPENDENT_REC_3"/>
    <property type="match status" value="1"/>
</dbReference>
<dbReference type="OrthoDB" id="9768177at2"/>
<keyword evidence="2 7" id="KW-0813">Transport</keyword>
<evidence type="ECO:0000313" key="11">
    <source>
        <dbReference type="Proteomes" id="UP000190961"/>
    </source>
</evidence>
<accession>A0A1T5M4X7</accession>
<keyword evidence="11" id="KW-1185">Reference proteome</keyword>
<dbReference type="Pfam" id="PF07715">
    <property type="entry name" value="Plug"/>
    <property type="match status" value="1"/>
</dbReference>